<dbReference type="GO" id="GO:0020037">
    <property type="term" value="F:heme binding"/>
    <property type="evidence" value="ECO:0007669"/>
    <property type="project" value="InterPro"/>
</dbReference>
<keyword evidence="5" id="KW-0812">Transmembrane</keyword>
<comment type="caution">
    <text evidence="7">The sequence shown here is derived from an EMBL/GenBank/DDBJ whole genome shotgun (WGS) entry which is preliminary data.</text>
</comment>
<sequence length="800" mass="89639">MSTISISGIAVPRLCFGVGTLMKWAPGHTHPLPTDSSVEIQQAIDAGFRHFNTGDIYTNNDSFAEVLRRSNLKRSEIFLSLKINTYASLGCRGRDHMIQAVKQEIERFGTLEGYVDILQLHFPPRGYDGNMTNRDAWRVLEDLKDQGVARIIGVSNWTLPDYYDIFSASDLKHPPQLNEYEFNPFLLSDPKVRQLREFEVKHNIVPMNYGLLTAVSGRLPTEDSTALLQKLEEQSKQTRLSTADLLLSWAYYRLGGIVVTSTSKADRAKKTFALLSAKQAPVNGQIYEEIEKAATLDGPEEVSRHGFNPAFILSSTRDFNYPTATYHVSFGTPPHPATSLVFPHALIPQEPYVISFVYITNFQTKHLQAKTVMSLLVLFGSLTLLAISWLLSHILACLSLPGAYGPALARWTDAWYIWKIWQGKYEAYDIEAHENGSRKIVRIGPRMYSIDDPAMARVIYGISSPLPKSGWYDAWGDPRIPNHNLFSARDRAVHGLMRRKVASMYSMSTIKSYEPYVDSCVALLLKRFDEFAESGETFDLQQWMQCYAFDMIGEITFGRRVGFLESGGQDIDGIMRGLEDANAFSTLSGVNAVLLPILLVLYGNPVRGIASFARKLQSESDDIDIKEKHGGETFLTKAQRLQKEDPEEYERFRVQTLTLTGNVAAGSDTTSISLTSAMYHILTTNGVAKSMYEELDSQGFCSSLDEHFTFDQAQQLPYLQMVIKEALRLHPAVGLPMWREVVGSGLDVDGTHFPPGTLIGVNPWVAHRNAKVFGTDAADFIPERWDPQHASTETLAAMEH</sequence>
<dbReference type="GO" id="GO:0016705">
    <property type="term" value="F:oxidoreductase activity, acting on paired donors, with incorporation or reduction of molecular oxygen"/>
    <property type="evidence" value="ECO:0007669"/>
    <property type="project" value="InterPro"/>
</dbReference>
<dbReference type="GO" id="GO:0004497">
    <property type="term" value="F:monooxygenase activity"/>
    <property type="evidence" value="ECO:0007669"/>
    <property type="project" value="InterPro"/>
</dbReference>
<gene>
    <name evidence="7" type="ORF">CABS02_01250</name>
</gene>
<dbReference type="Gene3D" id="1.10.630.10">
    <property type="entry name" value="Cytochrome P450"/>
    <property type="match status" value="1"/>
</dbReference>
<evidence type="ECO:0000313" key="7">
    <source>
        <dbReference type="EMBL" id="KAI3558635.1"/>
    </source>
</evidence>
<dbReference type="SUPFAM" id="SSF48264">
    <property type="entry name" value="Cytochrome P450"/>
    <property type="match status" value="1"/>
</dbReference>
<evidence type="ECO:0000259" key="6">
    <source>
        <dbReference type="Pfam" id="PF00248"/>
    </source>
</evidence>
<keyword evidence="4" id="KW-0408">Iron</keyword>
<name>A0A9Q0B7W5_9PEZI</name>
<dbReference type="Pfam" id="PF00067">
    <property type="entry name" value="p450"/>
    <property type="match status" value="1"/>
</dbReference>
<dbReference type="EMBL" id="SDAQ01000003">
    <property type="protein sequence ID" value="KAI3558635.1"/>
    <property type="molecule type" value="Genomic_DNA"/>
</dbReference>
<dbReference type="SUPFAM" id="SSF51430">
    <property type="entry name" value="NAD(P)-linked oxidoreductase"/>
    <property type="match status" value="1"/>
</dbReference>
<dbReference type="Gene3D" id="3.20.20.100">
    <property type="entry name" value="NADP-dependent oxidoreductase domain"/>
    <property type="match status" value="1"/>
</dbReference>
<dbReference type="InterPro" id="IPR050121">
    <property type="entry name" value="Cytochrome_P450_monoxygenase"/>
</dbReference>
<keyword evidence="5" id="KW-0472">Membrane</keyword>
<keyword evidence="8" id="KW-1185">Reference proteome</keyword>
<dbReference type="InterPro" id="IPR001128">
    <property type="entry name" value="Cyt_P450"/>
</dbReference>
<dbReference type="GO" id="GO:0005506">
    <property type="term" value="F:iron ion binding"/>
    <property type="evidence" value="ECO:0007669"/>
    <property type="project" value="InterPro"/>
</dbReference>
<evidence type="ECO:0000256" key="4">
    <source>
        <dbReference type="ARBA" id="ARBA00023004"/>
    </source>
</evidence>
<dbReference type="Pfam" id="PF00248">
    <property type="entry name" value="Aldo_ket_red"/>
    <property type="match status" value="1"/>
</dbReference>
<dbReference type="PANTHER" id="PTHR24305">
    <property type="entry name" value="CYTOCHROME P450"/>
    <property type="match status" value="1"/>
</dbReference>
<dbReference type="AlphaFoldDB" id="A0A9Q0B7W5"/>
<dbReference type="PANTHER" id="PTHR24305:SF190">
    <property type="entry name" value="P450, PUTATIVE (EUROFUNG)-RELATED"/>
    <property type="match status" value="1"/>
</dbReference>
<evidence type="ECO:0000256" key="1">
    <source>
        <dbReference type="ARBA" id="ARBA00022617"/>
    </source>
</evidence>
<keyword evidence="5" id="KW-1133">Transmembrane helix</keyword>
<dbReference type="InterPro" id="IPR020471">
    <property type="entry name" value="AKR"/>
</dbReference>
<proteinExistence type="predicted"/>
<reference evidence="7" key="1">
    <citation type="submission" date="2019-01" db="EMBL/GenBank/DDBJ databases">
        <title>Colletotrichum abscissum LGMF1257.</title>
        <authorList>
            <person name="Baroncelli R."/>
        </authorList>
    </citation>
    <scope>NUCLEOTIDE SEQUENCE</scope>
    <source>
        <strain evidence="7">Ca142</strain>
    </source>
</reference>
<feature type="transmembrane region" description="Helical" evidence="5">
    <location>
        <begin position="372"/>
        <end position="391"/>
    </location>
</feature>
<evidence type="ECO:0000256" key="2">
    <source>
        <dbReference type="ARBA" id="ARBA00022723"/>
    </source>
</evidence>
<feature type="domain" description="NADP-dependent oxidoreductase" evidence="6">
    <location>
        <begin position="16"/>
        <end position="276"/>
    </location>
</feature>
<dbReference type="OrthoDB" id="3934656at2759"/>
<evidence type="ECO:0000256" key="3">
    <source>
        <dbReference type="ARBA" id="ARBA00023002"/>
    </source>
</evidence>
<dbReference type="InterPro" id="IPR036396">
    <property type="entry name" value="Cyt_P450_sf"/>
</dbReference>
<evidence type="ECO:0000313" key="8">
    <source>
        <dbReference type="Proteomes" id="UP001056436"/>
    </source>
</evidence>
<keyword evidence="1" id="KW-0349">Heme</keyword>
<keyword evidence="2" id="KW-0479">Metal-binding</keyword>
<organism evidence="7 8">
    <name type="scientific">Colletotrichum abscissum</name>
    <dbReference type="NCBI Taxonomy" id="1671311"/>
    <lineage>
        <taxon>Eukaryota</taxon>
        <taxon>Fungi</taxon>
        <taxon>Dikarya</taxon>
        <taxon>Ascomycota</taxon>
        <taxon>Pezizomycotina</taxon>
        <taxon>Sordariomycetes</taxon>
        <taxon>Hypocreomycetidae</taxon>
        <taxon>Glomerellales</taxon>
        <taxon>Glomerellaceae</taxon>
        <taxon>Colletotrichum</taxon>
        <taxon>Colletotrichum acutatum species complex</taxon>
    </lineage>
</organism>
<dbReference type="PRINTS" id="PR00069">
    <property type="entry name" value="ALDKETRDTASE"/>
</dbReference>
<dbReference type="Proteomes" id="UP001056436">
    <property type="component" value="Unassembled WGS sequence"/>
</dbReference>
<dbReference type="InterPro" id="IPR023210">
    <property type="entry name" value="NADP_OxRdtase_dom"/>
</dbReference>
<evidence type="ECO:0000256" key="5">
    <source>
        <dbReference type="SAM" id="Phobius"/>
    </source>
</evidence>
<keyword evidence="3" id="KW-0560">Oxidoreductase</keyword>
<protein>
    <recommendedName>
        <fullName evidence="6">NADP-dependent oxidoreductase domain-containing protein</fullName>
    </recommendedName>
</protein>
<dbReference type="InterPro" id="IPR036812">
    <property type="entry name" value="NAD(P)_OxRdtase_dom_sf"/>
</dbReference>
<accession>A0A9Q0B7W5</accession>